<evidence type="ECO:0000313" key="8">
    <source>
        <dbReference type="EMBL" id="MEY8443754.1"/>
    </source>
</evidence>
<name>A0ABV4D2L6_9LACT</name>
<dbReference type="Proteomes" id="UP001565283">
    <property type="component" value="Unassembled WGS sequence"/>
</dbReference>
<accession>A0ABV4D2L6</accession>
<keyword evidence="4 6" id="KW-1133">Transmembrane helix</keyword>
<evidence type="ECO:0000256" key="6">
    <source>
        <dbReference type="SAM" id="Phobius"/>
    </source>
</evidence>
<feature type="transmembrane region" description="Helical" evidence="6">
    <location>
        <begin position="129"/>
        <end position="146"/>
    </location>
</feature>
<feature type="transmembrane region" description="Helical" evidence="6">
    <location>
        <begin position="57"/>
        <end position="78"/>
    </location>
</feature>
<evidence type="ECO:0000256" key="4">
    <source>
        <dbReference type="ARBA" id="ARBA00022989"/>
    </source>
</evidence>
<evidence type="ECO:0000259" key="7">
    <source>
        <dbReference type="Pfam" id="PF11728"/>
    </source>
</evidence>
<keyword evidence="9" id="KW-1185">Reference proteome</keyword>
<comment type="subcellular location">
    <subcellularLocation>
        <location evidence="1">Cell membrane</location>
        <topology evidence="1">Multi-pass membrane protein</topology>
    </subcellularLocation>
</comment>
<dbReference type="InterPro" id="IPR021062">
    <property type="entry name" value="ArAE_1_C"/>
</dbReference>
<dbReference type="InterPro" id="IPR038323">
    <property type="entry name" value="ArAE_1_C_sf"/>
</dbReference>
<dbReference type="Gene3D" id="1.20.120.940">
    <property type="entry name" value="Putative aromatic acid exporter, C-terminal domain"/>
    <property type="match status" value="1"/>
</dbReference>
<evidence type="ECO:0000256" key="3">
    <source>
        <dbReference type="ARBA" id="ARBA00022692"/>
    </source>
</evidence>
<keyword evidence="3 6" id="KW-0812">Transmembrane</keyword>
<dbReference type="InterPro" id="IPR052984">
    <property type="entry name" value="UPF0421"/>
</dbReference>
<evidence type="ECO:0000256" key="1">
    <source>
        <dbReference type="ARBA" id="ARBA00004651"/>
    </source>
</evidence>
<evidence type="ECO:0000313" key="9">
    <source>
        <dbReference type="Proteomes" id="UP001565283"/>
    </source>
</evidence>
<dbReference type="PANTHER" id="PTHR40064">
    <property type="entry name" value="MEMBRANE PROTEIN-RELATED"/>
    <property type="match status" value="1"/>
</dbReference>
<dbReference type="PANTHER" id="PTHR40064:SF1">
    <property type="entry name" value="MEMBRANE PROTEIN"/>
    <property type="match status" value="1"/>
</dbReference>
<evidence type="ECO:0000256" key="5">
    <source>
        <dbReference type="ARBA" id="ARBA00023136"/>
    </source>
</evidence>
<keyword evidence="5 6" id="KW-0472">Membrane</keyword>
<evidence type="ECO:0000256" key="2">
    <source>
        <dbReference type="ARBA" id="ARBA00022475"/>
    </source>
</evidence>
<feature type="transmembrane region" description="Helical" evidence="6">
    <location>
        <begin position="20"/>
        <end position="45"/>
    </location>
</feature>
<reference evidence="8 9" key="1">
    <citation type="submission" date="2024-03" db="EMBL/GenBank/DDBJ databases">
        <title>Mouse gut bacterial collection (mGBC) of GemPharmatech.</title>
        <authorList>
            <person name="He Y."/>
            <person name="Dong L."/>
            <person name="Wu D."/>
            <person name="Gao X."/>
            <person name="Lin Z."/>
        </authorList>
    </citation>
    <scope>NUCLEOTIDE SEQUENCE [LARGE SCALE GENOMIC DNA]</scope>
    <source>
        <strain evidence="8 9">61-15</strain>
    </source>
</reference>
<protein>
    <submittedName>
        <fullName evidence="8">Aromatic acid exporter family protein</fullName>
    </submittedName>
</protein>
<feature type="domain" description="Putative aromatic acid exporter C-terminal" evidence="7">
    <location>
        <begin position="150"/>
        <end position="315"/>
    </location>
</feature>
<dbReference type="Pfam" id="PF11728">
    <property type="entry name" value="ArAE_1_C"/>
    <property type="match status" value="1"/>
</dbReference>
<dbReference type="EMBL" id="JBCLSH010000016">
    <property type="protein sequence ID" value="MEY8443754.1"/>
    <property type="molecule type" value="Genomic_DNA"/>
</dbReference>
<organism evidence="8 9">
    <name type="scientific">Lactococcus ileimucosae</name>
    <dbReference type="NCBI Taxonomy" id="2941329"/>
    <lineage>
        <taxon>Bacteria</taxon>
        <taxon>Bacillati</taxon>
        <taxon>Bacillota</taxon>
        <taxon>Bacilli</taxon>
        <taxon>Lactobacillales</taxon>
        <taxon>Streptococcaceae</taxon>
        <taxon>Lactococcus</taxon>
    </lineage>
</organism>
<gene>
    <name evidence="8" type="ORF">AALA52_05805</name>
</gene>
<dbReference type="Pfam" id="PF06081">
    <property type="entry name" value="ArAE_1"/>
    <property type="match status" value="1"/>
</dbReference>
<comment type="caution">
    <text evidence="8">The sequence shown here is derived from an EMBL/GenBank/DDBJ whole genome shotgun (WGS) entry which is preliminary data.</text>
</comment>
<feature type="transmembrane region" description="Helical" evidence="6">
    <location>
        <begin position="84"/>
        <end position="117"/>
    </location>
</feature>
<sequence>MNYNPIKIGQRTLKTAICAILAIIIAEFFHLNYAISAGIIAILSITNTQKSTFRLGFMRVLGLIIATLLAFIVLSLFQFTPLSFGIFLLLFIPISVATNTSEGIVVNSVLFSHYLLAKEINFSSVGNEFSLMFIGVGLALLANIYMPNNEKLLQNNIQILEKEFKNISAHLVICLNQRQNLKALVKQCDTLLELIETSSKIAREKSENNLLRNNTFYQRYFDMRHIQITLLKDIIVKLQHIDVDKKHLAEVSNIFETLSLTYATDNDGSDLLRKIDKAYLNYRKMELPQTREEFENRAGLFQVLQLLELLIQEKNTFALSQVGESS</sequence>
<proteinExistence type="predicted"/>
<dbReference type="InterPro" id="IPR010343">
    <property type="entry name" value="ArAE_1"/>
</dbReference>
<keyword evidence="2" id="KW-1003">Cell membrane</keyword>
<dbReference type="RefSeq" id="WP_369948333.1">
    <property type="nucleotide sequence ID" value="NZ_JBCLSH010000016.1"/>
</dbReference>